<feature type="compositionally biased region" description="Polar residues" evidence="1">
    <location>
        <begin position="242"/>
        <end position="256"/>
    </location>
</feature>
<comment type="caution">
    <text evidence="2">The sequence shown here is derived from an EMBL/GenBank/DDBJ whole genome shotgun (WGS) entry which is preliminary data.</text>
</comment>
<keyword evidence="3" id="KW-1185">Reference proteome</keyword>
<feature type="compositionally biased region" description="Basic residues" evidence="1">
    <location>
        <begin position="211"/>
        <end position="222"/>
    </location>
</feature>
<dbReference type="EMBL" id="JAIWYP010000003">
    <property type="protein sequence ID" value="KAH3854496.1"/>
    <property type="molecule type" value="Genomic_DNA"/>
</dbReference>
<evidence type="ECO:0000256" key="1">
    <source>
        <dbReference type="SAM" id="MobiDB-lite"/>
    </source>
</evidence>
<protein>
    <submittedName>
        <fullName evidence="2">Uncharacterized protein</fullName>
    </submittedName>
</protein>
<organism evidence="2 3">
    <name type="scientific">Dreissena polymorpha</name>
    <name type="common">Zebra mussel</name>
    <name type="synonym">Mytilus polymorpha</name>
    <dbReference type="NCBI Taxonomy" id="45954"/>
    <lineage>
        <taxon>Eukaryota</taxon>
        <taxon>Metazoa</taxon>
        <taxon>Spiralia</taxon>
        <taxon>Lophotrochozoa</taxon>
        <taxon>Mollusca</taxon>
        <taxon>Bivalvia</taxon>
        <taxon>Autobranchia</taxon>
        <taxon>Heteroconchia</taxon>
        <taxon>Euheterodonta</taxon>
        <taxon>Imparidentia</taxon>
        <taxon>Neoheterodontei</taxon>
        <taxon>Myida</taxon>
        <taxon>Dreissenoidea</taxon>
        <taxon>Dreissenidae</taxon>
        <taxon>Dreissena</taxon>
    </lineage>
</organism>
<dbReference type="Gene3D" id="3.30.70.1820">
    <property type="entry name" value="L1 transposable element, RRM domain"/>
    <property type="match status" value="1"/>
</dbReference>
<evidence type="ECO:0000313" key="2">
    <source>
        <dbReference type="EMBL" id="KAH3854496.1"/>
    </source>
</evidence>
<sequence>MRLRDHIVIDRAHRLGIFKRNQQRRIIVRFRYYTDTEQILSNATQLKNTHFSVNRDYPQEISNARKSLWPKYKTLKSQNPESKVRIVFPAKLMIGNRVIRDYFPNWNTVMEGSRLNTTTIRQNPPTQNFNNTTGSVPRVPRANMSDATQMGCTGGAPNHDNEQTCRLFLVSVTEQNYSGGPISSDHSRFPATVMSPRPPIEPVRRSSPSPRRQRRGRSHSRSRVPIGRRANAPSPQDRTRIKATNQSPAQALSQFTRPWDERDPTTAGNDRTRVANSNIQFF</sequence>
<feature type="region of interest" description="Disordered" evidence="1">
    <location>
        <begin position="179"/>
        <end position="271"/>
    </location>
</feature>
<name>A0A9D4LAC6_DREPO</name>
<dbReference type="AlphaFoldDB" id="A0A9D4LAC6"/>
<reference evidence="2" key="2">
    <citation type="submission" date="2020-11" db="EMBL/GenBank/DDBJ databases">
        <authorList>
            <person name="McCartney M.A."/>
            <person name="Auch B."/>
            <person name="Kono T."/>
            <person name="Mallez S."/>
            <person name="Becker A."/>
            <person name="Gohl D.M."/>
            <person name="Silverstein K.A.T."/>
            <person name="Koren S."/>
            <person name="Bechman K.B."/>
            <person name="Herman A."/>
            <person name="Abrahante J.E."/>
            <person name="Garbe J."/>
        </authorList>
    </citation>
    <scope>NUCLEOTIDE SEQUENCE</scope>
    <source>
        <strain evidence="2">Duluth1</strain>
        <tissue evidence="2">Whole animal</tissue>
    </source>
</reference>
<proteinExistence type="predicted"/>
<reference evidence="2" key="1">
    <citation type="journal article" date="2019" name="bioRxiv">
        <title>The Genome of the Zebra Mussel, Dreissena polymorpha: A Resource for Invasive Species Research.</title>
        <authorList>
            <person name="McCartney M.A."/>
            <person name="Auch B."/>
            <person name="Kono T."/>
            <person name="Mallez S."/>
            <person name="Zhang Y."/>
            <person name="Obille A."/>
            <person name="Becker A."/>
            <person name="Abrahante J.E."/>
            <person name="Garbe J."/>
            <person name="Badalamenti J.P."/>
            <person name="Herman A."/>
            <person name="Mangelson H."/>
            <person name="Liachko I."/>
            <person name="Sullivan S."/>
            <person name="Sone E.D."/>
            <person name="Koren S."/>
            <person name="Silverstein K.A.T."/>
            <person name="Beckman K.B."/>
            <person name="Gohl D.M."/>
        </authorList>
    </citation>
    <scope>NUCLEOTIDE SEQUENCE</scope>
    <source>
        <strain evidence="2">Duluth1</strain>
        <tissue evidence="2">Whole animal</tissue>
    </source>
</reference>
<feature type="compositionally biased region" description="Low complexity" evidence="1">
    <location>
        <begin position="122"/>
        <end position="133"/>
    </location>
</feature>
<accession>A0A9D4LAC6</accession>
<gene>
    <name evidence="2" type="ORF">DPMN_097039</name>
</gene>
<feature type="region of interest" description="Disordered" evidence="1">
    <location>
        <begin position="119"/>
        <end position="138"/>
    </location>
</feature>
<evidence type="ECO:0000313" key="3">
    <source>
        <dbReference type="Proteomes" id="UP000828390"/>
    </source>
</evidence>
<dbReference type="Proteomes" id="UP000828390">
    <property type="component" value="Unassembled WGS sequence"/>
</dbReference>